<dbReference type="AlphaFoldDB" id="S9QYT1"/>
<dbReference type="OrthoDB" id="7867799at2"/>
<dbReference type="Proteomes" id="UP000015347">
    <property type="component" value="Unassembled WGS sequence"/>
</dbReference>
<dbReference type="EMBL" id="APVH01000012">
    <property type="protein sequence ID" value="EPX84813.1"/>
    <property type="molecule type" value="Genomic_DNA"/>
</dbReference>
<dbReference type="RefSeq" id="WP_020042113.1">
    <property type="nucleotide sequence ID" value="NZ_KE557274.1"/>
</dbReference>
<organism evidence="1 2">
    <name type="scientific">Salipiger mucosus DSM 16094</name>
    <dbReference type="NCBI Taxonomy" id="1123237"/>
    <lineage>
        <taxon>Bacteria</taxon>
        <taxon>Pseudomonadati</taxon>
        <taxon>Pseudomonadota</taxon>
        <taxon>Alphaproteobacteria</taxon>
        <taxon>Rhodobacterales</taxon>
        <taxon>Roseobacteraceae</taxon>
        <taxon>Salipiger</taxon>
    </lineage>
</organism>
<name>S9QYT1_9RHOB</name>
<gene>
    <name evidence="1" type="ORF">Salmuc_01386</name>
</gene>
<reference evidence="2" key="1">
    <citation type="journal article" date="2014" name="Stand. Genomic Sci.">
        <title>Genome sequence of the exopolysaccharide-producing Salipiger mucosus type strain (DSM 16094(T)), a moderately halophilic member of the Roseobacter clade.</title>
        <authorList>
            <person name="Riedel T."/>
            <person name="Spring S."/>
            <person name="Fiebig A."/>
            <person name="Petersen J."/>
            <person name="Kyrpides N.C."/>
            <person name="Goker M."/>
            <person name="Klenk H.P."/>
        </authorList>
    </citation>
    <scope>NUCLEOTIDE SEQUENCE [LARGE SCALE GENOMIC DNA]</scope>
    <source>
        <strain evidence="2">DSM 16094</strain>
    </source>
</reference>
<sequence length="72" mass="8086">MTATDIHSVPQNDTEHRGILARIFDGLVALAEANPRLKKAEKLLAMSDAELEARGIRRDEIVQHGFRGQMYI</sequence>
<comment type="caution">
    <text evidence="1">The sequence shown here is derived from an EMBL/GenBank/DDBJ whole genome shotgun (WGS) entry which is preliminary data.</text>
</comment>
<evidence type="ECO:0000313" key="2">
    <source>
        <dbReference type="Proteomes" id="UP000015347"/>
    </source>
</evidence>
<protein>
    <recommendedName>
        <fullName evidence="3">DUF1127 domain-containing protein</fullName>
    </recommendedName>
</protein>
<proteinExistence type="predicted"/>
<evidence type="ECO:0008006" key="3">
    <source>
        <dbReference type="Google" id="ProtNLM"/>
    </source>
</evidence>
<keyword evidence="2" id="KW-1185">Reference proteome</keyword>
<evidence type="ECO:0000313" key="1">
    <source>
        <dbReference type="EMBL" id="EPX84813.1"/>
    </source>
</evidence>
<accession>S9QYT1</accession>
<dbReference type="HOGENOM" id="CLU_196826_2_0_5"/>